<gene>
    <name evidence="5" type="ORF">GALL_142640</name>
</gene>
<dbReference type="Gene3D" id="3.20.20.80">
    <property type="entry name" value="Glycosidases"/>
    <property type="match status" value="1"/>
</dbReference>
<dbReference type="EMBL" id="MLJW01000064">
    <property type="protein sequence ID" value="OIR03642.1"/>
    <property type="molecule type" value="Genomic_DNA"/>
</dbReference>
<dbReference type="GO" id="GO:0006080">
    <property type="term" value="P:substituted mannan metabolic process"/>
    <property type="evidence" value="ECO:0007669"/>
    <property type="project" value="InterPro"/>
</dbReference>
<dbReference type="EC" id="3.2.1.78" evidence="5"/>
<reference evidence="5" key="1">
    <citation type="submission" date="2016-10" db="EMBL/GenBank/DDBJ databases">
        <title>Sequence of Gallionella enrichment culture.</title>
        <authorList>
            <person name="Poehlein A."/>
            <person name="Muehling M."/>
            <person name="Daniel R."/>
        </authorList>
    </citation>
    <scope>NUCLEOTIDE SEQUENCE</scope>
</reference>
<dbReference type="PROSITE" id="PS51764">
    <property type="entry name" value="GH26"/>
    <property type="match status" value="1"/>
</dbReference>
<evidence type="ECO:0000256" key="2">
    <source>
        <dbReference type="ARBA" id="ARBA00022801"/>
    </source>
</evidence>
<evidence type="ECO:0000256" key="3">
    <source>
        <dbReference type="ARBA" id="ARBA00023295"/>
    </source>
</evidence>
<dbReference type="InterPro" id="IPR000805">
    <property type="entry name" value="Glyco_hydro_26"/>
</dbReference>
<dbReference type="PANTHER" id="PTHR40079:SF4">
    <property type="entry name" value="GH26 DOMAIN-CONTAINING PROTEIN-RELATED"/>
    <property type="match status" value="1"/>
</dbReference>
<comment type="similarity">
    <text evidence="1">Belongs to the glycosyl hydrolase 26 family.</text>
</comment>
<dbReference type="SUPFAM" id="SSF51445">
    <property type="entry name" value="(Trans)glycosidases"/>
    <property type="match status" value="1"/>
</dbReference>
<organism evidence="5">
    <name type="scientific">mine drainage metagenome</name>
    <dbReference type="NCBI Taxonomy" id="410659"/>
    <lineage>
        <taxon>unclassified sequences</taxon>
        <taxon>metagenomes</taxon>
        <taxon>ecological metagenomes</taxon>
    </lineage>
</organism>
<name>A0A1J5S690_9ZZZZ</name>
<evidence type="ECO:0000259" key="4">
    <source>
        <dbReference type="PROSITE" id="PS51764"/>
    </source>
</evidence>
<dbReference type="InterPro" id="IPR022790">
    <property type="entry name" value="GH26_dom"/>
</dbReference>
<protein>
    <submittedName>
        <fullName evidence="5">Mannan endo-1,4-beta-mannosidase A and B</fullName>
        <ecNumber evidence="5">3.2.1.78</ecNumber>
    </submittedName>
</protein>
<dbReference type="GO" id="GO:0016985">
    <property type="term" value="F:mannan endo-1,4-beta-mannosidase activity"/>
    <property type="evidence" value="ECO:0007669"/>
    <property type="project" value="UniProtKB-EC"/>
</dbReference>
<dbReference type="PANTHER" id="PTHR40079">
    <property type="entry name" value="MANNAN ENDO-1,4-BETA-MANNOSIDASE E-RELATED"/>
    <property type="match status" value="1"/>
</dbReference>
<feature type="domain" description="GH26" evidence="4">
    <location>
        <begin position="35"/>
        <end position="337"/>
    </location>
</feature>
<keyword evidence="2 5" id="KW-0378">Hydrolase</keyword>
<sequence length="350" mass="39098">MSPLSSLRLVLATCLLTTAAFAGPIPSPANPNASPKAQRILAFIAGLEGRPGRHILTGQFLGYATQDSRDLPQTIHRETGCWPAMIGVDYADFNRGTVSPDQPDATAIAYWRKGGLVTVSTHLYNPTAKSGYGLRDHGVDLNSLLVPGTEANRRWRHELDLIADGLGRLQKAGVVVLWRPFHEMNGNWFWWGHQPPEAFIRLWRDMFDYFTKTRHLDNLLWVYAPNHGSDTAAYYPGDAYVDIVGLDSYTTHVDPAHIPGYAEEARLPKPWGFTEFGPTGLLGARPSGNFDYRKFAEGMARHFKRSTFFLCWDANWSPANNRFAREFYQNPEMLNRENLPPGLAGAPASP</sequence>
<dbReference type="Pfam" id="PF02156">
    <property type="entry name" value="Glyco_hydro_26"/>
    <property type="match status" value="1"/>
</dbReference>
<dbReference type="AlphaFoldDB" id="A0A1J5S690"/>
<dbReference type="PRINTS" id="PR00739">
    <property type="entry name" value="GLHYDRLASE26"/>
</dbReference>
<accession>A0A1J5S690</accession>
<evidence type="ECO:0000256" key="1">
    <source>
        <dbReference type="ARBA" id="ARBA00007754"/>
    </source>
</evidence>
<evidence type="ECO:0000313" key="5">
    <source>
        <dbReference type="EMBL" id="OIR03642.1"/>
    </source>
</evidence>
<keyword evidence="3 5" id="KW-0326">Glycosidase</keyword>
<comment type="caution">
    <text evidence="5">The sequence shown here is derived from an EMBL/GenBank/DDBJ whole genome shotgun (WGS) entry which is preliminary data.</text>
</comment>
<dbReference type="InterPro" id="IPR017853">
    <property type="entry name" value="GH"/>
</dbReference>
<proteinExistence type="inferred from homology"/>